<dbReference type="PANTHER" id="PTHR43303:SF2">
    <property type="entry name" value="INDOLEAMINE 2,3-DIOXYGENASE PYRROLE 2,3-DIOXYGENASE (AFU_ORTHOLOGUE AFUA_5G01450"/>
    <property type="match status" value="1"/>
</dbReference>
<reference evidence="3 4" key="1">
    <citation type="journal article" date="2018" name="Nat. Ecol. Evol.">
        <title>Pezizomycetes genomes reveal the molecular basis of ectomycorrhizal truffle lifestyle.</title>
        <authorList>
            <person name="Murat C."/>
            <person name="Payen T."/>
            <person name="Noel B."/>
            <person name="Kuo A."/>
            <person name="Morin E."/>
            <person name="Chen J."/>
            <person name="Kohler A."/>
            <person name="Krizsan K."/>
            <person name="Balestrini R."/>
            <person name="Da Silva C."/>
            <person name="Montanini B."/>
            <person name="Hainaut M."/>
            <person name="Levati E."/>
            <person name="Barry K.W."/>
            <person name="Belfiori B."/>
            <person name="Cichocki N."/>
            <person name="Clum A."/>
            <person name="Dockter R.B."/>
            <person name="Fauchery L."/>
            <person name="Guy J."/>
            <person name="Iotti M."/>
            <person name="Le Tacon F."/>
            <person name="Lindquist E.A."/>
            <person name="Lipzen A."/>
            <person name="Malagnac F."/>
            <person name="Mello A."/>
            <person name="Molinier V."/>
            <person name="Miyauchi S."/>
            <person name="Poulain J."/>
            <person name="Riccioni C."/>
            <person name="Rubini A."/>
            <person name="Sitrit Y."/>
            <person name="Splivallo R."/>
            <person name="Traeger S."/>
            <person name="Wang M."/>
            <person name="Zifcakova L."/>
            <person name="Wipf D."/>
            <person name="Zambonelli A."/>
            <person name="Paolocci F."/>
            <person name="Nowrousian M."/>
            <person name="Ottonello S."/>
            <person name="Baldrian P."/>
            <person name="Spatafora J.W."/>
            <person name="Henrissat B."/>
            <person name="Nagy L.G."/>
            <person name="Aury J.M."/>
            <person name="Wincker P."/>
            <person name="Grigoriev I.V."/>
            <person name="Bonfante P."/>
            <person name="Martin F.M."/>
        </authorList>
    </citation>
    <scope>NUCLEOTIDE SEQUENCE [LARGE SCALE GENOMIC DNA]</scope>
    <source>
        <strain evidence="3 4">CCBAS932</strain>
    </source>
</reference>
<dbReference type="AlphaFoldDB" id="A0A3N4L581"/>
<dbReference type="InterPro" id="IPR001155">
    <property type="entry name" value="OxRdtase_FMN_N"/>
</dbReference>
<dbReference type="GO" id="GO:0003959">
    <property type="term" value="F:NADPH dehydrogenase activity"/>
    <property type="evidence" value="ECO:0007669"/>
    <property type="project" value="InterPro"/>
</dbReference>
<protein>
    <submittedName>
        <fullName evidence="3">FMN-linked oxidoreductase</fullName>
    </submittedName>
</protein>
<dbReference type="Gene3D" id="3.20.20.70">
    <property type="entry name" value="Aldolase class I"/>
    <property type="match status" value="1"/>
</dbReference>
<sequence length="422" mass="46147">MTSQSDLRNVAAPGVPYFTPHQSPPSGSALPLSEQPVHKDKLPKLFEPLKIRDAVFPNRAFCAPMCMYSCADGKLTDFHMVHLGGIAYKGAGLVMVEASSVRPEGRISPEDSGIWEDAQIESLSKIVTYVHSQGHHLSVQLAHAGRKASTVAPWLAARGRSNTATADIGGWPDNVVSSTTTPWSSDYPVPRMLSIAEIKDIVKAFGDAAVRAVKAGVDSVELHAAHGYLLHQFLSTATNQRTDEYGGPFENRVRFVLEAIQEIRSRIPQGMPFFLRLSGTDWLDTAKYPGAWDIEQTIRLAKLLYPLGVDLLDVSSAGNHEEQKIPVHIKGYQTSLAGKVKKVLTEEGGEAAKLLISAVGGITDGAQANQILEEGQVDAVFIAREFLRDSSFVMRAAKQLEVQVRWPLQYQRGTFGRVQPRI</sequence>
<keyword evidence="4" id="KW-1185">Reference proteome</keyword>
<dbReference type="SUPFAM" id="SSF51395">
    <property type="entry name" value="FMN-linked oxidoreductases"/>
    <property type="match status" value="1"/>
</dbReference>
<dbReference type="GO" id="GO:0010181">
    <property type="term" value="F:FMN binding"/>
    <property type="evidence" value="ECO:0007669"/>
    <property type="project" value="InterPro"/>
</dbReference>
<dbReference type="InterPro" id="IPR013785">
    <property type="entry name" value="Aldolase_TIM"/>
</dbReference>
<name>A0A3N4L581_9PEZI</name>
<organism evidence="3 4">
    <name type="scientific">Morchella conica CCBAS932</name>
    <dbReference type="NCBI Taxonomy" id="1392247"/>
    <lineage>
        <taxon>Eukaryota</taxon>
        <taxon>Fungi</taxon>
        <taxon>Dikarya</taxon>
        <taxon>Ascomycota</taxon>
        <taxon>Pezizomycotina</taxon>
        <taxon>Pezizomycetes</taxon>
        <taxon>Pezizales</taxon>
        <taxon>Morchellaceae</taxon>
        <taxon>Morchella</taxon>
    </lineage>
</organism>
<proteinExistence type="predicted"/>
<evidence type="ECO:0000313" key="3">
    <source>
        <dbReference type="EMBL" id="RPB16629.1"/>
    </source>
</evidence>
<evidence type="ECO:0000313" key="4">
    <source>
        <dbReference type="Proteomes" id="UP000277580"/>
    </source>
</evidence>
<dbReference type="CDD" id="cd02932">
    <property type="entry name" value="OYE_YqiM_FMN"/>
    <property type="match status" value="1"/>
</dbReference>
<dbReference type="GO" id="GO:0050661">
    <property type="term" value="F:NADP binding"/>
    <property type="evidence" value="ECO:0007669"/>
    <property type="project" value="InterPro"/>
</dbReference>
<evidence type="ECO:0000259" key="2">
    <source>
        <dbReference type="Pfam" id="PF00724"/>
    </source>
</evidence>
<accession>A0A3N4L581</accession>
<dbReference type="InterPro" id="IPR044152">
    <property type="entry name" value="YqjM-like"/>
</dbReference>
<dbReference type="STRING" id="1392247.A0A3N4L581"/>
<evidence type="ECO:0000256" key="1">
    <source>
        <dbReference type="SAM" id="MobiDB-lite"/>
    </source>
</evidence>
<feature type="region of interest" description="Disordered" evidence="1">
    <location>
        <begin position="11"/>
        <end position="34"/>
    </location>
</feature>
<dbReference type="FunCoup" id="A0A3N4L581">
    <property type="interactions" value="782"/>
</dbReference>
<dbReference type="EMBL" id="ML119108">
    <property type="protein sequence ID" value="RPB16629.1"/>
    <property type="molecule type" value="Genomic_DNA"/>
</dbReference>
<gene>
    <name evidence="3" type="ORF">P167DRAFT_500104</name>
</gene>
<dbReference type="OrthoDB" id="72788at2759"/>
<feature type="domain" description="NADH:flavin oxidoreductase/NADH oxidase N-terminal" evidence="2">
    <location>
        <begin position="44"/>
        <end position="401"/>
    </location>
</feature>
<dbReference type="PANTHER" id="PTHR43303">
    <property type="entry name" value="NADPH DEHYDROGENASE C23G7.10C-RELATED"/>
    <property type="match status" value="1"/>
</dbReference>
<dbReference type="InParanoid" id="A0A3N4L581"/>
<dbReference type="Pfam" id="PF00724">
    <property type="entry name" value="Oxidored_FMN"/>
    <property type="match status" value="1"/>
</dbReference>
<dbReference type="Proteomes" id="UP000277580">
    <property type="component" value="Unassembled WGS sequence"/>
</dbReference>